<feature type="transmembrane region" description="Helical" evidence="8">
    <location>
        <begin position="398"/>
        <end position="418"/>
    </location>
</feature>
<feature type="transmembrane region" description="Helical" evidence="8">
    <location>
        <begin position="245"/>
        <end position="267"/>
    </location>
</feature>
<evidence type="ECO:0000313" key="9">
    <source>
        <dbReference type="EMBL" id="WUV48939.1"/>
    </source>
</evidence>
<dbReference type="PANTHER" id="PTHR23513">
    <property type="entry name" value="INTEGRAL MEMBRANE EFFLUX PROTEIN-RELATED"/>
    <property type="match status" value="1"/>
</dbReference>
<keyword evidence="4 8" id="KW-0812">Transmembrane</keyword>
<dbReference type="Gene3D" id="1.20.1250.20">
    <property type="entry name" value="MFS general substrate transporter like domains"/>
    <property type="match status" value="1"/>
</dbReference>
<feature type="transmembrane region" description="Helical" evidence="8">
    <location>
        <begin position="279"/>
        <end position="298"/>
    </location>
</feature>
<keyword evidence="10" id="KW-1185">Reference proteome</keyword>
<dbReference type="Proteomes" id="UP001432062">
    <property type="component" value="Chromosome"/>
</dbReference>
<dbReference type="InterPro" id="IPR036259">
    <property type="entry name" value="MFS_trans_sf"/>
</dbReference>
<gene>
    <name evidence="9" type="ORF">OG563_12500</name>
</gene>
<evidence type="ECO:0000256" key="7">
    <source>
        <dbReference type="SAM" id="MobiDB-lite"/>
    </source>
</evidence>
<evidence type="ECO:0000256" key="2">
    <source>
        <dbReference type="ARBA" id="ARBA00022448"/>
    </source>
</evidence>
<feature type="transmembrane region" description="Helical" evidence="8">
    <location>
        <begin position="310"/>
        <end position="327"/>
    </location>
</feature>
<name>A0ABZ1Z0B7_9NOCA</name>
<dbReference type="EMBL" id="CP109441">
    <property type="protein sequence ID" value="WUV48939.1"/>
    <property type="molecule type" value="Genomic_DNA"/>
</dbReference>
<feature type="transmembrane region" description="Helical" evidence="8">
    <location>
        <begin position="32"/>
        <end position="60"/>
    </location>
</feature>
<keyword evidence="2" id="KW-0813">Transport</keyword>
<keyword evidence="5 8" id="KW-1133">Transmembrane helix</keyword>
<evidence type="ECO:0000313" key="10">
    <source>
        <dbReference type="Proteomes" id="UP001432062"/>
    </source>
</evidence>
<evidence type="ECO:0000256" key="6">
    <source>
        <dbReference type="ARBA" id="ARBA00023136"/>
    </source>
</evidence>
<dbReference type="CDD" id="cd06173">
    <property type="entry name" value="MFS_MefA_like"/>
    <property type="match status" value="1"/>
</dbReference>
<evidence type="ECO:0000256" key="1">
    <source>
        <dbReference type="ARBA" id="ARBA00004651"/>
    </source>
</evidence>
<accession>A0ABZ1Z0B7</accession>
<feature type="transmembrane region" description="Helical" evidence="8">
    <location>
        <begin position="374"/>
        <end position="392"/>
    </location>
</feature>
<dbReference type="Pfam" id="PF05977">
    <property type="entry name" value="MFS_3"/>
    <property type="match status" value="1"/>
</dbReference>
<dbReference type="PANTHER" id="PTHR23513:SF6">
    <property type="entry name" value="MAJOR FACILITATOR SUPERFAMILY ASSOCIATED DOMAIN-CONTAINING PROTEIN"/>
    <property type="match status" value="1"/>
</dbReference>
<evidence type="ECO:0000256" key="8">
    <source>
        <dbReference type="SAM" id="Phobius"/>
    </source>
</evidence>
<reference evidence="9" key="1">
    <citation type="submission" date="2022-10" db="EMBL/GenBank/DDBJ databases">
        <title>The complete genomes of actinobacterial strains from the NBC collection.</title>
        <authorList>
            <person name="Joergensen T.S."/>
            <person name="Alvarez Arevalo M."/>
            <person name="Sterndorff E.B."/>
            <person name="Faurdal D."/>
            <person name="Vuksanovic O."/>
            <person name="Mourched A.-S."/>
            <person name="Charusanti P."/>
            <person name="Shaw S."/>
            <person name="Blin K."/>
            <person name="Weber T."/>
        </authorList>
    </citation>
    <scope>NUCLEOTIDE SEQUENCE</scope>
    <source>
        <strain evidence="9">NBC_01482</strain>
    </source>
</reference>
<dbReference type="RefSeq" id="WP_329413378.1">
    <property type="nucleotide sequence ID" value="NZ_CP109441.1"/>
</dbReference>
<dbReference type="InterPro" id="IPR010290">
    <property type="entry name" value="TM_effector"/>
</dbReference>
<keyword evidence="3" id="KW-1003">Cell membrane</keyword>
<proteinExistence type="predicted"/>
<feature type="transmembrane region" description="Helical" evidence="8">
    <location>
        <begin position="333"/>
        <end position="353"/>
    </location>
</feature>
<protein>
    <submittedName>
        <fullName evidence="9">MFS transporter</fullName>
    </submittedName>
</protein>
<evidence type="ECO:0000256" key="4">
    <source>
        <dbReference type="ARBA" id="ARBA00022692"/>
    </source>
</evidence>
<keyword evidence="6 8" id="KW-0472">Membrane</keyword>
<organism evidence="9 10">
    <name type="scientific">Nocardia vinacea</name>
    <dbReference type="NCBI Taxonomy" id="96468"/>
    <lineage>
        <taxon>Bacteria</taxon>
        <taxon>Bacillati</taxon>
        <taxon>Actinomycetota</taxon>
        <taxon>Actinomycetes</taxon>
        <taxon>Mycobacteriales</taxon>
        <taxon>Nocardiaceae</taxon>
        <taxon>Nocardia</taxon>
    </lineage>
</organism>
<comment type="subcellular location">
    <subcellularLocation>
        <location evidence="1">Cell membrane</location>
        <topology evidence="1">Multi-pass membrane protein</topology>
    </subcellularLocation>
</comment>
<dbReference type="SUPFAM" id="SSF103473">
    <property type="entry name" value="MFS general substrate transporter"/>
    <property type="match status" value="1"/>
</dbReference>
<evidence type="ECO:0000256" key="3">
    <source>
        <dbReference type="ARBA" id="ARBA00022475"/>
    </source>
</evidence>
<feature type="region of interest" description="Disordered" evidence="7">
    <location>
        <begin position="1"/>
        <end position="22"/>
    </location>
</feature>
<feature type="transmembrane region" description="Helical" evidence="8">
    <location>
        <begin position="123"/>
        <end position="150"/>
    </location>
</feature>
<sequence>MRDDGSAPGDPRSTGVAALTDSSETPLRRNRFFVLLWSGHSVSLVGSQVTILALPLIAVITLGASAWQMGVLVAYGRAPYLFVGLPAGVWIDRLPRRQVCLVCAIGQALTLSVVPLADAMGLLTFALLSAVAFVTGAFAVFADIAMLSLVPMVVPRGRLTTGQAAMEASQSVSQVAGPALAGWLVQLLTAPLAVLADALSFVIAASAMARIRIAEQPRHEADRSSMWRQIMSGAGAVFGHRVLRYVTLCTTTHILFFNAFTAVFVLYLVHDLELTPSTVGAVLAAGAVGGLGGTMVAARLSAYIGLGRTMAAAIVVAGLSSALVVVARSVSSVVVVAGAQVLMWFTLQIYNVVQVPVRYALTPEIMHGRVNATIRTTVWGMAPLGALLGGTAGNLVGLRTTLVVSGVGAALASCWLIAARITRIRDLEDAISYQG</sequence>
<evidence type="ECO:0000256" key="5">
    <source>
        <dbReference type="ARBA" id="ARBA00022989"/>
    </source>
</evidence>